<evidence type="ECO:0000313" key="4">
    <source>
        <dbReference type="Proteomes" id="UP001187415"/>
    </source>
</evidence>
<evidence type="ECO:0000256" key="1">
    <source>
        <dbReference type="SAM" id="Coils"/>
    </source>
</evidence>
<proteinExistence type="predicted"/>
<reference evidence="3" key="1">
    <citation type="submission" date="2023-07" db="EMBL/GenBank/DDBJ databases">
        <title>Chromosome-level Genome Assembly of Striped Snakehead (Channa striata).</title>
        <authorList>
            <person name="Liu H."/>
        </authorList>
    </citation>
    <scope>NUCLEOTIDE SEQUENCE</scope>
    <source>
        <strain evidence="3">Gz</strain>
        <tissue evidence="3">Muscle</tissue>
    </source>
</reference>
<feature type="coiled-coil region" evidence="1">
    <location>
        <begin position="233"/>
        <end position="260"/>
    </location>
</feature>
<comment type="caution">
    <text evidence="3">The sequence shown here is derived from an EMBL/GenBank/DDBJ whole genome shotgun (WGS) entry which is preliminary data.</text>
</comment>
<dbReference type="EMBL" id="JAUPFM010000016">
    <property type="protein sequence ID" value="KAK2826019.1"/>
    <property type="molecule type" value="Genomic_DNA"/>
</dbReference>
<gene>
    <name evidence="3" type="ORF">Q5P01_020233</name>
</gene>
<evidence type="ECO:0000256" key="2">
    <source>
        <dbReference type="SAM" id="MobiDB-lite"/>
    </source>
</evidence>
<name>A0AA88LXZ5_CHASR</name>
<organism evidence="3 4">
    <name type="scientific">Channa striata</name>
    <name type="common">Snakehead murrel</name>
    <name type="synonym">Ophicephalus striatus</name>
    <dbReference type="NCBI Taxonomy" id="64152"/>
    <lineage>
        <taxon>Eukaryota</taxon>
        <taxon>Metazoa</taxon>
        <taxon>Chordata</taxon>
        <taxon>Craniata</taxon>
        <taxon>Vertebrata</taxon>
        <taxon>Euteleostomi</taxon>
        <taxon>Actinopterygii</taxon>
        <taxon>Neopterygii</taxon>
        <taxon>Teleostei</taxon>
        <taxon>Neoteleostei</taxon>
        <taxon>Acanthomorphata</taxon>
        <taxon>Anabantaria</taxon>
        <taxon>Anabantiformes</taxon>
        <taxon>Channoidei</taxon>
        <taxon>Channidae</taxon>
        <taxon>Channa</taxon>
    </lineage>
</organism>
<dbReference type="AlphaFoldDB" id="A0AA88LXZ5"/>
<sequence length="723" mass="79535">MSKTDGRVSHMGNTVVVAPEAVLPIVNKHFERISTEQWGMLATANCDPATEATLSDMITEIVETLTIAVVSCIIPEFRKHLSWSTSRDDGIAAYENFNINLGSCFSDSFASALNIPQESCESTEKLTELVEREVSQKVNSVLSEVTDDSSGSSEPAVYCFNSMSLHQMVNHAITSLRRLSLNTVCCGGVTEDKVLEEVIGLTSKSIQSPQMKNSKISVSSATKAVSDILMKWSNETQKKAEEAEDEYESLSLKSDEAAAEIVTAIVDDLHKADSADVVECTDSPPKPPFNRGLIFNKVRDFFAAPTEEKTSDTEQKSRFSKFAQEQFEKTMTDVKSTFRRKKKQDMDAEDENILPGAVPPSHKSTSEATSTKVMSVNVEAITLDTDSLFKKLNQTKESLPYDSRSERILMVTGEIKKFSKDLTDTTYNQLIASEPLEFPIASAGTDSLRPDLRKDFASHEVLYTDIEDAVDKFVQKVLLWLEKESSDNTNYSKELSGALNDIEDVIRNMMPPPGLHCAAFQIKIHVDNQILNNLASVDCSDACYMSTPKSPEGGPSSCLEKKGNGLLSVSVESPRSVNLTEKLVTALLMGIILEVSRKTRSAVQSADINVIIARLSDKVREELDIHGSTVRKIQKKMKKINMPLVKDLTKEFGSSKNLLKAAMALNDTSFDDAVLSHTNHPISARLVGFLLLLPFFASCPIAQIRPICGANLDLCSSKRCCGE</sequence>
<protein>
    <submittedName>
        <fullName evidence="3">Uncharacterized protein</fullName>
    </submittedName>
</protein>
<accession>A0AA88LXZ5</accession>
<keyword evidence="4" id="KW-1185">Reference proteome</keyword>
<dbReference type="Proteomes" id="UP001187415">
    <property type="component" value="Unassembled WGS sequence"/>
</dbReference>
<feature type="region of interest" description="Disordered" evidence="2">
    <location>
        <begin position="333"/>
        <end position="370"/>
    </location>
</feature>
<keyword evidence="1" id="KW-0175">Coiled coil</keyword>
<evidence type="ECO:0000313" key="3">
    <source>
        <dbReference type="EMBL" id="KAK2826019.1"/>
    </source>
</evidence>